<name>A0A8S3JHN7_9BILA</name>
<gene>
    <name evidence="2" type="ORF">GIL414_LOCUS82012</name>
</gene>
<dbReference type="AlphaFoldDB" id="A0A8S3JHN7"/>
<accession>A0A8S3JHN7</accession>
<evidence type="ECO:0000313" key="3">
    <source>
        <dbReference type="Proteomes" id="UP000681720"/>
    </source>
</evidence>
<comment type="caution">
    <text evidence="2">The sequence shown here is derived from an EMBL/GenBank/DDBJ whole genome shotgun (WGS) entry which is preliminary data.</text>
</comment>
<protein>
    <submittedName>
        <fullName evidence="2">Uncharacterized protein</fullName>
    </submittedName>
</protein>
<dbReference type="EMBL" id="CAJOBJ010358970">
    <property type="protein sequence ID" value="CAF5216690.1"/>
    <property type="molecule type" value="Genomic_DNA"/>
</dbReference>
<feature type="non-terminal residue" evidence="2">
    <location>
        <position position="1"/>
    </location>
</feature>
<organism evidence="2 3">
    <name type="scientific">Rotaria magnacalcarata</name>
    <dbReference type="NCBI Taxonomy" id="392030"/>
    <lineage>
        <taxon>Eukaryota</taxon>
        <taxon>Metazoa</taxon>
        <taxon>Spiralia</taxon>
        <taxon>Gnathifera</taxon>
        <taxon>Rotifera</taxon>
        <taxon>Eurotatoria</taxon>
        <taxon>Bdelloidea</taxon>
        <taxon>Philodinida</taxon>
        <taxon>Philodinidae</taxon>
        <taxon>Rotaria</taxon>
    </lineage>
</organism>
<feature type="region of interest" description="Disordered" evidence="1">
    <location>
        <begin position="141"/>
        <end position="183"/>
    </location>
</feature>
<feature type="non-terminal residue" evidence="2">
    <location>
        <position position="238"/>
    </location>
</feature>
<dbReference type="Proteomes" id="UP000681720">
    <property type="component" value="Unassembled WGS sequence"/>
</dbReference>
<proteinExistence type="predicted"/>
<evidence type="ECO:0000313" key="2">
    <source>
        <dbReference type="EMBL" id="CAF5216690.1"/>
    </source>
</evidence>
<evidence type="ECO:0000256" key="1">
    <source>
        <dbReference type="SAM" id="MobiDB-lite"/>
    </source>
</evidence>
<sequence>GSQPDLRCLTCYIAPKPTPNSFPYHEKFSYLNNQHPFRHYVLKEGNRFAAKSNTFYSGCNTDDLMTFCLEIERSTGKVTLSHAGPNGIYNHETIFWTFTKGVLDLTKLNFIHVSAGARTVPVRNLIICFEKQVDLHPTFDKDYKKESSSSPPLPDNARQHNKSSDKARSPSPSRKKKDEDNASGGFFHKVKRFILGDGVSDLIPCHDNINCLLQYSVTDTPAHNSKYSHPCLYSELCR</sequence>
<reference evidence="2" key="1">
    <citation type="submission" date="2021-02" db="EMBL/GenBank/DDBJ databases">
        <authorList>
            <person name="Nowell W R."/>
        </authorList>
    </citation>
    <scope>NUCLEOTIDE SEQUENCE</scope>
</reference>